<evidence type="ECO:0000256" key="3">
    <source>
        <dbReference type="ARBA" id="ARBA00023163"/>
    </source>
</evidence>
<keyword evidence="3" id="KW-0804">Transcription</keyword>
<evidence type="ECO:0000256" key="1">
    <source>
        <dbReference type="ARBA" id="ARBA00023015"/>
    </source>
</evidence>
<dbReference type="SUPFAM" id="SSF46689">
    <property type="entry name" value="Homeodomain-like"/>
    <property type="match status" value="1"/>
</dbReference>
<reference evidence="5 6" key="1">
    <citation type="submission" date="2019-09" db="EMBL/GenBank/DDBJ databases">
        <authorList>
            <person name="Chandra G."/>
            <person name="Truman W A."/>
        </authorList>
    </citation>
    <scope>NUCLEOTIDE SEQUENCE [LARGE SCALE GENOMIC DNA]</scope>
    <source>
        <strain evidence="5">PS659</strain>
    </source>
</reference>
<feature type="domain" description="HTH araC/xylS-type" evidence="4">
    <location>
        <begin position="250"/>
        <end position="348"/>
    </location>
</feature>
<keyword evidence="1" id="KW-0805">Transcription regulation</keyword>
<dbReference type="PROSITE" id="PS01124">
    <property type="entry name" value="HTH_ARAC_FAMILY_2"/>
    <property type="match status" value="1"/>
</dbReference>
<protein>
    <submittedName>
        <fullName evidence="5">HTH-type transcriptional regulator VirS</fullName>
    </submittedName>
</protein>
<dbReference type="InterPro" id="IPR032687">
    <property type="entry name" value="AraC-type_N"/>
</dbReference>
<dbReference type="Pfam" id="PF12625">
    <property type="entry name" value="Arabinose_bd"/>
    <property type="match status" value="1"/>
</dbReference>
<dbReference type="PANTHER" id="PTHR47894">
    <property type="entry name" value="HTH-TYPE TRANSCRIPTIONAL REGULATOR GADX"/>
    <property type="match status" value="1"/>
</dbReference>
<dbReference type="EMBL" id="CABVGY010000001">
    <property type="protein sequence ID" value="VVM37441.1"/>
    <property type="molecule type" value="Genomic_DNA"/>
</dbReference>
<dbReference type="AlphaFoldDB" id="A0A5E6P2U9"/>
<dbReference type="Proteomes" id="UP000326729">
    <property type="component" value="Unassembled WGS sequence"/>
</dbReference>
<dbReference type="GO" id="GO:0000976">
    <property type="term" value="F:transcription cis-regulatory region binding"/>
    <property type="evidence" value="ECO:0007669"/>
    <property type="project" value="TreeGrafter"/>
</dbReference>
<evidence type="ECO:0000259" key="4">
    <source>
        <dbReference type="PROSITE" id="PS01124"/>
    </source>
</evidence>
<evidence type="ECO:0000256" key="2">
    <source>
        <dbReference type="ARBA" id="ARBA00023125"/>
    </source>
</evidence>
<proteinExistence type="predicted"/>
<dbReference type="OrthoDB" id="5740883at2"/>
<dbReference type="GO" id="GO:0005829">
    <property type="term" value="C:cytosol"/>
    <property type="evidence" value="ECO:0007669"/>
    <property type="project" value="TreeGrafter"/>
</dbReference>
<gene>
    <name evidence="5" type="primary">virS_1</name>
    <name evidence="5" type="ORF">PS659_00104</name>
</gene>
<name>A0A5E6P2U9_PSEFL</name>
<dbReference type="PANTHER" id="PTHR47894:SF4">
    <property type="entry name" value="HTH-TYPE TRANSCRIPTIONAL REGULATOR GADX"/>
    <property type="match status" value="1"/>
</dbReference>
<dbReference type="RefSeq" id="WP_150714487.1">
    <property type="nucleotide sequence ID" value="NZ_CABVGY010000001.1"/>
</dbReference>
<dbReference type="InterPro" id="IPR018060">
    <property type="entry name" value="HTH_AraC"/>
</dbReference>
<evidence type="ECO:0000313" key="6">
    <source>
        <dbReference type="Proteomes" id="UP000326729"/>
    </source>
</evidence>
<organism evidence="5 6">
    <name type="scientific">Pseudomonas fluorescens</name>
    <dbReference type="NCBI Taxonomy" id="294"/>
    <lineage>
        <taxon>Bacteria</taxon>
        <taxon>Pseudomonadati</taxon>
        <taxon>Pseudomonadota</taxon>
        <taxon>Gammaproteobacteria</taxon>
        <taxon>Pseudomonadales</taxon>
        <taxon>Pseudomonadaceae</taxon>
        <taxon>Pseudomonas</taxon>
    </lineage>
</organism>
<dbReference type="Pfam" id="PF12833">
    <property type="entry name" value="HTH_18"/>
    <property type="match status" value="1"/>
</dbReference>
<dbReference type="SMART" id="SM00342">
    <property type="entry name" value="HTH_ARAC"/>
    <property type="match status" value="1"/>
</dbReference>
<keyword evidence="2" id="KW-0238">DNA-binding</keyword>
<sequence length="359" mass="39629">MYILGHLISNRGHTLPYFVPLLRSASLVGFDDLAREGGLNPDAMLRQSGLNPRHLVDPDTPISALAVRQLLESSAAASRIEDFGLRLARTRRLSNLGPLSVLMREAQTAREAIDNLCRYMRLVNASLLTTVEEHDEWSVVRLEVVLTEAHGSVRQVTELSMGVLYRSIAELLGPSWKPRSVCLEHRPPHGPTIHKTMFGGTVEFNADFNGIVCATHQLSSPLPPSDSRMALYARRILDNALSSAGEGSAHNARRTIIAFLPTGRCTADQVAKTLGMDRRTLHRHLLAEGTNFSLLLRTVRSEFASRHLIDSDRSLAEVADLLGFSTPSAFGFWFRKNFGMTASMWKQCQGRGAPRAGPE</sequence>
<accession>A0A5E6P2U9</accession>
<dbReference type="InterPro" id="IPR009057">
    <property type="entry name" value="Homeodomain-like_sf"/>
</dbReference>
<evidence type="ECO:0000313" key="5">
    <source>
        <dbReference type="EMBL" id="VVM37441.1"/>
    </source>
</evidence>
<dbReference type="GO" id="GO:0003700">
    <property type="term" value="F:DNA-binding transcription factor activity"/>
    <property type="evidence" value="ECO:0007669"/>
    <property type="project" value="InterPro"/>
</dbReference>
<dbReference type="Gene3D" id="1.10.10.60">
    <property type="entry name" value="Homeodomain-like"/>
    <property type="match status" value="1"/>
</dbReference>